<keyword evidence="2 3" id="KW-0175">Coiled coil</keyword>
<evidence type="ECO:0000256" key="1">
    <source>
        <dbReference type="ARBA" id="ARBA00022754"/>
    </source>
</evidence>
<dbReference type="InterPro" id="IPR039008">
    <property type="entry name" value="IF_rod_dom"/>
</dbReference>
<organism evidence="5 6">
    <name type="scientific">Electrophorus electricus</name>
    <name type="common">Electric eel</name>
    <name type="synonym">Gymnotus electricus</name>
    <dbReference type="NCBI Taxonomy" id="8005"/>
    <lineage>
        <taxon>Eukaryota</taxon>
        <taxon>Metazoa</taxon>
        <taxon>Chordata</taxon>
        <taxon>Craniata</taxon>
        <taxon>Vertebrata</taxon>
        <taxon>Euteleostomi</taxon>
        <taxon>Actinopterygii</taxon>
        <taxon>Neopterygii</taxon>
        <taxon>Teleostei</taxon>
        <taxon>Ostariophysi</taxon>
        <taxon>Gymnotiformes</taxon>
        <taxon>Gymnotoidei</taxon>
        <taxon>Gymnotidae</taxon>
        <taxon>Electrophorus</taxon>
    </lineage>
</organism>
<evidence type="ECO:0000313" key="6">
    <source>
        <dbReference type="Proteomes" id="UP000314983"/>
    </source>
</evidence>
<evidence type="ECO:0000256" key="3">
    <source>
        <dbReference type="SAM" id="Coils"/>
    </source>
</evidence>
<proteinExistence type="predicted"/>
<dbReference type="GO" id="GO:0005652">
    <property type="term" value="C:nuclear lamina"/>
    <property type="evidence" value="ECO:0007669"/>
    <property type="project" value="TreeGrafter"/>
</dbReference>
<dbReference type="GO" id="GO:0090435">
    <property type="term" value="P:protein localization to nuclear envelope"/>
    <property type="evidence" value="ECO:0007669"/>
    <property type="project" value="TreeGrafter"/>
</dbReference>
<dbReference type="SUPFAM" id="SSF64593">
    <property type="entry name" value="Intermediate filament protein, coiled coil region"/>
    <property type="match status" value="1"/>
</dbReference>
<dbReference type="GO" id="GO:0005200">
    <property type="term" value="F:structural constituent of cytoskeleton"/>
    <property type="evidence" value="ECO:0007669"/>
    <property type="project" value="TreeGrafter"/>
</dbReference>
<dbReference type="PROSITE" id="PS51842">
    <property type="entry name" value="IF_ROD_2"/>
    <property type="match status" value="1"/>
</dbReference>
<dbReference type="AlphaFoldDB" id="A0AAY5EEJ4"/>
<evidence type="ECO:0000256" key="2">
    <source>
        <dbReference type="ARBA" id="ARBA00023054"/>
    </source>
</evidence>
<keyword evidence="6" id="KW-1185">Reference proteome</keyword>
<dbReference type="GO" id="GO:0051664">
    <property type="term" value="P:nuclear pore localization"/>
    <property type="evidence" value="ECO:0007669"/>
    <property type="project" value="TreeGrafter"/>
</dbReference>
<reference evidence="5" key="3">
    <citation type="submission" date="2025-09" db="UniProtKB">
        <authorList>
            <consortium name="Ensembl"/>
        </authorList>
    </citation>
    <scope>IDENTIFICATION</scope>
</reference>
<protein>
    <recommendedName>
        <fullName evidence="4">IF rod domain-containing protein</fullName>
    </recommendedName>
</protein>
<dbReference type="GO" id="GO:0005882">
    <property type="term" value="C:intermediate filament"/>
    <property type="evidence" value="ECO:0007669"/>
    <property type="project" value="UniProtKB-KW"/>
</dbReference>
<sequence length="86" mass="9643">METPGQKRTTHSGTATVLSPTCITCLQEKEDLRNPNDRLAIYIDKVRSLETENAALQLRVTESETEVCRELTGMKAAYEADFDVHT</sequence>
<name>A0AAY5EEJ4_ELEEL</name>
<evidence type="ECO:0000259" key="4">
    <source>
        <dbReference type="PROSITE" id="PS51842"/>
    </source>
</evidence>
<dbReference type="GO" id="GO:0007097">
    <property type="term" value="P:nuclear migration"/>
    <property type="evidence" value="ECO:0007669"/>
    <property type="project" value="TreeGrafter"/>
</dbReference>
<feature type="coiled-coil region" evidence="3">
    <location>
        <begin position="39"/>
        <end position="66"/>
    </location>
</feature>
<reference evidence="5" key="2">
    <citation type="submission" date="2025-08" db="UniProtKB">
        <authorList>
            <consortium name="Ensembl"/>
        </authorList>
    </citation>
    <scope>IDENTIFICATION</scope>
</reference>
<dbReference type="PANTHER" id="PTHR45721:SF5">
    <property type="entry name" value="PRELAMIN-A_C"/>
    <property type="match status" value="1"/>
</dbReference>
<dbReference type="Ensembl" id="ENSEEET00000066091.1">
    <property type="protein sequence ID" value="ENSEEEP00000055263.1"/>
    <property type="gene ID" value="ENSEEEG00000026371.1"/>
</dbReference>
<dbReference type="Proteomes" id="UP000314983">
    <property type="component" value="Chromosome 19"/>
</dbReference>
<dbReference type="GO" id="GO:0006998">
    <property type="term" value="P:nuclear envelope organization"/>
    <property type="evidence" value="ECO:0007669"/>
    <property type="project" value="TreeGrafter"/>
</dbReference>
<dbReference type="PANTHER" id="PTHR45721">
    <property type="entry name" value="LAMIN DM0-RELATED"/>
    <property type="match status" value="1"/>
</dbReference>
<accession>A0AAY5EEJ4</accession>
<feature type="domain" description="IF rod" evidence="4">
    <location>
        <begin position="28"/>
        <end position="86"/>
    </location>
</feature>
<dbReference type="Pfam" id="PF00038">
    <property type="entry name" value="Filament"/>
    <property type="match status" value="1"/>
</dbReference>
<reference evidence="5 6" key="1">
    <citation type="submission" date="2020-05" db="EMBL/GenBank/DDBJ databases">
        <title>Electrophorus electricus (electric eel) genome, fEleEle1, primary haplotype.</title>
        <authorList>
            <person name="Myers G."/>
            <person name="Meyer A."/>
            <person name="Fedrigo O."/>
            <person name="Formenti G."/>
            <person name="Rhie A."/>
            <person name="Tracey A."/>
            <person name="Sims Y."/>
            <person name="Jarvis E.D."/>
        </authorList>
    </citation>
    <scope>NUCLEOTIDE SEQUENCE [LARGE SCALE GENOMIC DNA]</scope>
</reference>
<evidence type="ECO:0000313" key="5">
    <source>
        <dbReference type="Ensembl" id="ENSEEEP00000055263.1"/>
    </source>
</evidence>
<keyword evidence="1" id="KW-0403">Intermediate filament</keyword>
<dbReference type="GeneTree" id="ENSGT00940000157244"/>
<dbReference type="GO" id="GO:0031507">
    <property type="term" value="P:heterochromatin formation"/>
    <property type="evidence" value="ECO:0007669"/>
    <property type="project" value="TreeGrafter"/>
</dbReference>